<keyword evidence="1" id="KW-0472">Membrane</keyword>
<organism evidence="2 3">
    <name type="scientific">Acetobacter fallax</name>
    <dbReference type="NCBI Taxonomy" id="1737473"/>
    <lineage>
        <taxon>Bacteria</taxon>
        <taxon>Pseudomonadati</taxon>
        <taxon>Pseudomonadota</taxon>
        <taxon>Alphaproteobacteria</taxon>
        <taxon>Acetobacterales</taxon>
        <taxon>Acetobacteraceae</taxon>
        <taxon>Acetobacter</taxon>
    </lineage>
</organism>
<reference evidence="2 3" key="1">
    <citation type="journal article" date="2020" name="Int. J. Syst. Evol. Microbiol.">
        <title>Novel acetic acid bacteria from cider fermentations: Acetobacter conturbans sp. nov. and Acetobacter fallax sp. nov.</title>
        <authorList>
            <person name="Sombolestani A.S."/>
            <person name="Cleenwerck I."/>
            <person name="Cnockaert M."/>
            <person name="Borremans W."/>
            <person name="Wieme A.D."/>
            <person name="De Vuyst L."/>
            <person name="Vandamme P."/>
        </authorList>
    </citation>
    <scope>NUCLEOTIDE SEQUENCE [LARGE SCALE GENOMIC DNA]</scope>
    <source>
        <strain evidence="2 3">LMG 1637</strain>
    </source>
</reference>
<feature type="transmembrane region" description="Helical" evidence="1">
    <location>
        <begin position="68"/>
        <end position="86"/>
    </location>
</feature>
<evidence type="ECO:0000313" key="3">
    <source>
        <dbReference type="Proteomes" id="UP000615326"/>
    </source>
</evidence>
<dbReference type="EMBL" id="WOSW01000001">
    <property type="protein sequence ID" value="NHO31290.1"/>
    <property type="molecule type" value="Genomic_DNA"/>
</dbReference>
<keyword evidence="3" id="KW-1185">Reference proteome</keyword>
<evidence type="ECO:0000256" key="1">
    <source>
        <dbReference type="SAM" id="Phobius"/>
    </source>
</evidence>
<gene>
    <name evidence="2" type="ORF">GOB84_01705</name>
</gene>
<dbReference type="RefSeq" id="WP_173575854.1">
    <property type="nucleotide sequence ID" value="NZ_WOSW01000001.1"/>
</dbReference>
<feature type="transmembrane region" description="Helical" evidence="1">
    <location>
        <begin position="38"/>
        <end position="56"/>
    </location>
</feature>
<name>A0ABX0K9U2_9PROT</name>
<accession>A0ABX0K9U2</accession>
<keyword evidence="1" id="KW-1133">Transmembrane helix</keyword>
<proteinExistence type="predicted"/>
<sequence length="211" mass="23197">MSPASPAQAPITNGRSKILTLLNDFGGLAALWILDSMFGHRVAIELTLLFVAGDFIRHIIQRRPVPVLWWLINGSMAVFIVAELIFGMETLEPFEGSATDAVFALLFLAGAFARPPLIQRFAEQQQGTPFPERRDLTLFFRYLTLFWSGLFWCVALLDAGLSVTHFAGKYSGTLSTIAPILAVGTGVVVSRFYGRALFLHLSKKGVLGHSQ</sequence>
<comment type="caution">
    <text evidence="2">The sequence shown here is derived from an EMBL/GenBank/DDBJ whole genome shotgun (WGS) entry which is preliminary data.</text>
</comment>
<feature type="transmembrane region" description="Helical" evidence="1">
    <location>
        <begin position="138"/>
        <end position="157"/>
    </location>
</feature>
<dbReference type="Proteomes" id="UP000615326">
    <property type="component" value="Unassembled WGS sequence"/>
</dbReference>
<evidence type="ECO:0008006" key="4">
    <source>
        <dbReference type="Google" id="ProtNLM"/>
    </source>
</evidence>
<feature type="transmembrane region" description="Helical" evidence="1">
    <location>
        <begin position="177"/>
        <end position="194"/>
    </location>
</feature>
<feature type="transmembrane region" description="Helical" evidence="1">
    <location>
        <begin position="98"/>
        <end position="117"/>
    </location>
</feature>
<protein>
    <recommendedName>
        <fullName evidence="4">Intracellular septation protein A</fullName>
    </recommendedName>
</protein>
<keyword evidence="1" id="KW-0812">Transmembrane</keyword>
<evidence type="ECO:0000313" key="2">
    <source>
        <dbReference type="EMBL" id="NHO31290.1"/>
    </source>
</evidence>